<evidence type="ECO:0000256" key="14">
    <source>
        <dbReference type="PROSITE-ProRule" id="PRU01360"/>
    </source>
</evidence>
<dbReference type="InterPro" id="IPR036942">
    <property type="entry name" value="Beta-barrel_TonB_sf"/>
</dbReference>
<evidence type="ECO:0000256" key="1">
    <source>
        <dbReference type="ARBA" id="ARBA00004571"/>
    </source>
</evidence>
<dbReference type="Pfam" id="PF00593">
    <property type="entry name" value="TonB_dep_Rec_b-barrel"/>
    <property type="match status" value="1"/>
</dbReference>
<dbReference type="GO" id="GO:0015344">
    <property type="term" value="F:siderophore uptake transmembrane transporter activity"/>
    <property type="evidence" value="ECO:0007669"/>
    <property type="project" value="TreeGrafter"/>
</dbReference>
<reference evidence="19 20" key="1">
    <citation type="submission" date="2018-03" db="EMBL/GenBank/DDBJ databases">
        <title>Genomic Encyclopedia of Archaeal and Bacterial Type Strains, Phase II (KMG-II): from individual species to whole genera.</title>
        <authorList>
            <person name="Goeker M."/>
        </authorList>
    </citation>
    <scope>NUCLEOTIDE SEQUENCE [LARGE SCALE GENOMIC DNA]</scope>
    <source>
        <strain evidence="19 20">DSM 100214</strain>
    </source>
</reference>
<dbReference type="PROSITE" id="PS52016">
    <property type="entry name" value="TONB_DEPENDENT_REC_3"/>
    <property type="match status" value="1"/>
</dbReference>
<dbReference type="CDD" id="cd01347">
    <property type="entry name" value="ligand_gated_channel"/>
    <property type="match status" value="1"/>
</dbReference>
<dbReference type="SUPFAM" id="SSF56935">
    <property type="entry name" value="Porins"/>
    <property type="match status" value="1"/>
</dbReference>
<evidence type="ECO:0000256" key="5">
    <source>
        <dbReference type="ARBA" id="ARBA00022496"/>
    </source>
</evidence>
<evidence type="ECO:0000259" key="18">
    <source>
        <dbReference type="Pfam" id="PF07715"/>
    </source>
</evidence>
<dbReference type="InterPro" id="IPR012910">
    <property type="entry name" value="Plug_dom"/>
</dbReference>
<keyword evidence="3 14" id="KW-0813">Transport</keyword>
<dbReference type="GO" id="GO:0038023">
    <property type="term" value="F:signaling receptor activity"/>
    <property type="evidence" value="ECO:0007669"/>
    <property type="project" value="InterPro"/>
</dbReference>
<name>A0A2V3PZQ2_9BACT</name>
<dbReference type="Proteomes" id="UP000247973">
    <property type="component" value="Unassembled WGS sequence"/>
</dbReference>
<dbReference type="Gene3D" id="2.40.170.20">
    <property type="entry name" value="TonB-dependent receptor, beta-barrel domain"/>
    <property type="match status" value="1"/>
</dbReference>
<feature type="domain" description="TonB-dependent receptor plug" evidence="18">
    <location>
        <begin position="131"/>
        <end position="224"/>
    </location>
</feature>
<evidence type="ECO:0000259" key="17">
    <source>
        <dbReference type="Pfam" id="PF00593"/>
    </source>
</evidence>
<keyword evidence="12 19" id="KW-0675">Receptor</keyword>
<dbReference type="InterPro" id="IPR008969">
    <property type="entry name" value="CarboxyPept-like_regulatory"/>
</dbReference>
<dbReference type="GO" id="GO:0009279">
    <property type="term" value="C:cell outer membrane"/>
    <property type="evidence" value="ECO:0007669"/>
    <property type="project" value="UniProtKB-SubCell"/>
</dbReference>
<evidence type="ECO:0000313" key="19">
    <source>
        <dbReference type="EMBL" id="PXV68015.1"/>
    </source>
</evidence>
<keyword evidence="8" id="KW-0408">Iron</keyword>
<evidence type="ECO:0000256" key="16">
    <source>
        <dbReference type="SAM" id="SignalP"/>
    </source>
</evidence>
<accession>A0A2V3PZQ2</accession>
<evidence type="ECO:0000256" key="13">
    <source>
        <dbReference type="ARBA" id="ARBA00023237"/>
    </source>
</evidence>
<dbReference type="GO" id="GO:0015891">
    <property type="term" value="P:siderophore transport"/>
    <property type="evidence" value="ECO:0007669"/>
    <property type="project" value="InterPro"/>
</dbReference>
<keyword evidence="9" id="KW-0406">Ion transport</keyword>
<dbReference type="InterPro" id="IPR039426">
    <property type="entry name" value="TonB-dep_rcpt-like"/>
</dbReference>
<evidence type="ECO:0000256" key="2">
    <source>
        <dbReference type="ARBA" id="ARBA00009810"/>
    </source>
</evidence>
<dbReference type="Gene3D" id="2.60.40.1120">
    <property type="entry name" value="Carboxypeptidase-like, regulatory domain"/>
    <property type="match status" value="1"/>
</dbReference>
<comment type="caution">
    <text evidence="19">The sequence shown here is derived from an EMBL/GenBank/DDBJ whole genome shotgun (WGS) entry which is preliminary data.</text>
</comment>
<dbReference type="OrthoDB" id="9775095at2"/>
<dbReference type="InterPro" id="IPR010105">
    <property type="entry name" value="TonB_sidphr_rcpt"/>
</dbReference>
<evidence type="ECO:0000256" key="10">
    <source>
        <dbReference type="ARBA" id="ARBA00023077"/>
    </source>
</evidence>
<evidence type="ECO:0000256" key="11">
    <source>
        <dbReference type="ARBA" id="ARBA00023136"/>
    </source>
</evidence>
<keyword evidence="4 14" id="KW-1134">Transmembrane beta strand</keyword>
<evidence type="ECO:0000256" key="7">
    <source>
        <dbReference type="ARBA" id="ARBA00022729"/>
    </source>
</evidence>
<evidence type="ECO:0000256" key="4">
    <source>
        <dbReference type="ARBA" id="ARBA00022452"/>
    </source>
</evidence>
<evidence type="ECO:0000256" key="3">
    <source>
        <dbReference type="ARBA" id="ARBA00022448"/>
    </source>
</evidence>
<dbReference type="RefSeq" id="WP_110309305.1">
    <property type="nucleotide sequence ID" value="NZ_QICL01000002.1"/>
</dbReference>
<keyword evidence="7 16" id="KW-0732">Signal</keyword>
<feature type="chain" id="PRO_5016146180" evidence="16">
    <location>
        <begin position="22"/>
        <end position="801"/>
    </location>
</feature>
<dbReference type="PANTHER" id="PTHR32552:SF68">
    <property type="entry name" value="FERRICHROME OUTER MEMBRANE TRANSPORTER_PHAGE RECEPTOR"/>
    <property type="match status" value="1"/>
</dbReference>
<evidence type="ECO:0000256" key="15">
    <source>
        <dbReference type="RuleBase" id="RU003357"/>
    </source>
</evidence>
<evidence type="ECO:0000256" key="8">
    <source>
        <dbReference type="ARBA" id="ARBA00023004"/>
    </source>
</evidence>
<keyword evidence="10 15" id="KW-0798">TonB box</keyword>
<feature type="signal peptide" evidence="16">
    <location>
        <begin position="1"/>
        <end position="21"/>
    </location>
</feature>
<dbReference type="InterPro" id="IPR037066">
    <property type="entry name" value="Plug_dom_sf"/>
</dbReference>
<dbReference type="Pfam" id="PF07715">
    <property type="entry name" value="Plug"/>
    <property type="match status" value="1"/>
</dbReference>
<sequence length="801" mass="88978">MFKKVYFSLFLLFICITYASAQRVRGNVYDENGDPLVSATIVIEGTNYSTLTNDEGEFRFRNLPKGTFTIVASFIGYNSKRQEVVITEHSQQTLRYDLQGSNTLSEVEVFGERFKQPAKLDIITRMPLRPSEQIQTISVISEKVIAEQGALTITDALRNVPGVTLFGSYGGVKESMSARGFRGIPVLKNGVRIDSQFQTAAGVADMQGVESIQMIKGSAAVTQGVISDLGNAGGVINVVTKTPKFINAGQVDLRAGSWGQFRPTFDVQSVLNKSKTAAFRINGAYERADNYRPVVSMSRVYINPSFEWRPDGKTVVNLELDYLNENRTPVTSTVNLAADSVEALYDMPHNKFLGFENDNVNTEVTTYSARLNRQLTDNLSIRAAYFGSSYNVDNTSTGLAVSDKKNYNKRQRSLSRNLRDDNNSTFQLDFIGKDVYTGTIKHTFQLGFDYRIAEATTRNLGSVKIDVIDVTANNINNSRQDTTFKNPESVTPAINKYTTYGFMGQEVMTINKYLKAILGVRYSSISTINALATGTSDAGPTIEDAWDPMLGIMITPLKNVNVFGSYTTSTSLRNAGYILNDSITRAGASKTTQFEVGIKSDWLNNRLRFNFTYFNILTDNLANPYYEEGATVASDFFLKAGNLRRDGIEVELNGRVLENLQVMLGYAYLNARYQDSPSFKNGSAPMNAPRHTANAWAQYEVNRGVLKGFSIGAGAYYVGERPVNDFSLQPDGHGSLIGSRPFDMPAFTTVDVQLSYTYGPVTTRVFFNNVFDELGYNSYYRGGYINQIDPRNFSAIVSYQF</sequence>
<dbReference type="EMBL" id="QICL01000002">
    <property type="protein sequence ID" value="PXV68015.1"/>
    <property type="molecule type" value="Genomic_DNA"/>
</dbReference>
<proteinExistence type="inferred from homology"/>
<dbReference type="InterPro" id="IPR000531">
    <property type="entry name" value="Beta-barrel_TonB"/>
</dbReference>
<dbReference type="Pfam" id="PF13715">
    <property type="entry name" value="CarbopepD_reg_2"/>
    <property type="match status" value="1"/>
</dbReference>
<dbReference type="PANTHER" id="PTHR32552">
    <property type="entry name" value="FERRICHROME IRON RECEPTOR-RELATED"/>
    <property type="match status" value="1"/>
</dbReference>
<dbReference type="Gene3D" id="2.170.130.10">
    <property type="entry name" value="TonB-dependent receptor, plug domain"/>
    <property type="match status" value="1"/>
</dbReference>
<evidence type="ECO:0000256" key="6">
    <source>
        <dbReference type="ARBA" id="ARBA00022692"/>
    </source>
</evidence>
<feature type="domain" description="TonB-dependent receptor-like beta-barrel" evidence="17">
    <location>
        <begin position="310"/>
        <end position="769"/>
    </location>
</feature>
<keyword evidence="5" id="KW-0410">Iron transport</keyword>
<keyword evidence="6 14" id="KW-0812">Transmembrane</keyword>
<protein>
    <submittedName>
        <fullName evidence="19">Iron complex outermembrane receptor protein</fullName>
    </submittedName>
</protein>
<comment type="similarity">
    <text evidence="2 14 15">Belongs to the TonB-dependent receptor family.</text>
</comment>
<evidence type="ECO:0000313" key="20">
    <source>
        <dbReference type="Proteomes" id="UP000247973"/>
    </source>
</evidence>
<dbReference type="SUPFAM" id="SSF49464">
    <property type="entry name" value="Carboxypeptidase regulatory domain-like"/>
    <property type="match status" value="1"/>
</dbReference>
<keyword evidence="20" id="KW-1185">Reference proteome</keyword>
<dbReference type="AlphaFoldDB" id="A0A2V3PZQ2"/>
<gene>
    <name evidence="19" type="ORF">CLV62_10245</name>
</gene>
<keyword evidence="13 14" id="KW-0998">Cell outer membrane</keyword>
<evidence type="ECO:0000256" key="9">
    <source>
        <dbReference type="ARBA" id="ARBA00023065"/>
    </source>
</evidence>
<organism evidence="19 20">
    <name type="scientific">Dysgonomonas alginatilytica</name>
    <dbReference type="NCBI Taxonomy" id="1605892"/>
    <lineage>
        <taxon>Bacteria</taxon>
        <taxon>Pseudomonadati</taxon>
        <taxon>Bacteroidota</taxon>
        <taxon>Bacteroidia</taxon>
        <taxon>Bacteroidales</taxon>
        <taxon>Dysgonomonadaceae</taxon>
        <taxon>Dysgonomonas</taxon>
    </lineage>
</organism>
<evidence type="ECO:0000256" key="12">
    <source>
        <dbReference type="ARBA" id="ARBA00023170"/>
    </source>
</evidence>
<dbReference type="NCBIfam" id="TIGR01783">
    <property type="entry name" value="TonB-siderophor"/>
    <property type="match status" value="1"/>
</dbReference>
<keyword evidence="11 14" id="KW-0472">Membrane</keyword>
<comment type="subcellular location">
    <subcellularLocation>
        <location evidence="1 14">Cell outer membrane</location>
        <topology evidence="1 14">Multi-pass membrane protein</topology>
    </subcellularLocation>
</comment>